<dbReference type="RefSeq" id="WP_142765967.1">
    <property type="nucleotide sequence ID" value="NZ_CP041356.1"/>
</dbReference>
<evidence type="ECO:0000259" key="2">
    <source>
        <dbReference type="Pfam" id="PF22768"/>
    </source>
</evidence>
<protein>
    <submittedName>
        <fullName evidence="3">Phage tail family protein</fullName>
    </submittedName>
</protein>
<reference evidence="3 4" key="1">
    <citation type="submission" date="2019-07" db="EMBL/GenBank/DDBJ databases">
        <title>Genome sequencing of KACC 19320.</title>
        <authorList>
            <person name="Heo J."/>
            <person name="Kim S.-J."/>
            <person name="Kim J.-S."/>
            <person name="Hong S.-B."/>
            <person name="Kwon S.-W."/>
        </authorList>
    </citation>
    <scope>NUCLEOTIDE SEQUENCE [LARGE SCALE GENOMIC DNA]</scope>
    <source>
        <strain evidence="3 4">KACC 19320</strain>
    </source>
</reference>
<dbReference type="InterPro" id="IPR054738">
    <property type="entry name" value="Siphovirus-type_tail_C"/>
</dbReference>
<dbReference type="Gene3D" id="2.60.120.860">
    <property type="match status" value="1"/>
</dbReference>
<proteinExistence type="predicted"/>
<dbReference type="KEGG" id="lack:FLP15_03180"/>
<evidence type="ECO:0000313" key="3">
    <source>
        <dbReference type="EMBL" id="QDK70352.1"/>
    </source>
</evidence>
<dbReference type="Gene3D" id="2.40.30.200">
    <property type="match status" value="1"/>
</dbReference>
<evidence type="ECO:0000313" key="4">
    <source>
        <dbReference type="Proteomes" id="UP000315128"/>
    </source>
</evidence>
<organism evidence="3 4">
    <name type="scientific">Lactococcus protaetiae</name>
    <dbReference type="NCBI Taxonomy" id="2592653"/>
    <lineage>
        <taxon>Bacteria</taxon>
        <taxon>Bacillati</taxon>
        <taxon>Bacillota</taxon>
        <taxon>Bacilli</taxon>
        <taxon>Lactobacillales</taxon>
        <taxon>Streptococcaceae</taxon>
        <taxon>Lactococcus</taxon>
    </lineage>
</organism>
<dbReference type="InterPro" id="IPR008841">
    <property type="entry name" value="Siphovirus-type_tail_N"/>
</dbReference>
<evidence type="ECO:0000259" key="1">
    <source>
        <dbReference type="Pfam" id="PF05709"/>
    </source>
</evidence>
<feature type="domain" description="Siphovirus-type tail component C-terminal" evidence="2">
    <location>
        <begin position="182"/>
        <end position="285"/>
    </location>
</feature>
<dbReference type="OrthoDB" id="2079081at2"/>
<dbReference type="Proteomes" id="UP000315128">
    <property type="component" value="Chromosome"/>
</dbReference>
<dbReference type="AlphaFoldDB" id="A0A514Z6Y1"/>
<feature type="domain" description="Siphovirus-type tail component RIFT-related" evidence="1">
    <location>
        <begin position="9"/>
        <end position="130"/>
    </location>
</feature>
<dbReference type="Pfam" id="PF05709">
    <property type="entry name" value="Sipho_tail"/>
    <property type="match status" value="1"/>
</dbReference>
<accession>A0A514Z6Y1</accession>
<dbReference type="EMBL" id="CP041356">
    <property type="protein sequence ID" value="QDK70352.1"/>
    <property type="molecule type" value="Genomic_DNA"/>
</dbReference>
<dbReference type="Pfam" id="PF22768">
    <property type="entry name" value="SPP1_Dit"/>
    <property type="match status" value="1"/>
</dbReference>
<sequence length="292" mass="31748">MKITYSSSNGDKVEFGQQPPFLVTSIKGLGGVGNIITKQQQYGLDGSFLVNQQLDDRAPGIEGEIIASSSSDLATKCQQLSSLLNPNTAGTLTYYPDNGKIYEIDVLIEQPPVFDEPQNNLTQTFSIDFVALDSYWIDKSQADKLIPLSSVKNKLTFPLRITSGFTFANISSNNIQTIINKGDVSVGVKITLRIISDVVNPKILNVGTGEYFRLEETYSAGTVLTIVTLRGEKEVTGVQADGTMFNALKDWDDDSVFLQLAQGSNFLQLQADEGAANMIGTIQFSPKVIGVK</sequence>
<gene>
    <name evidence="3" type="ORF">FLP15_03180</name>
</gene>
<keyword evidence="4" id="KW-1185">Reference proteome</keyword>
<name>A0A514Z6Y1_9LACT</name>